<dbReference type="EMBL" id="MWDB01000008">
    <property type="protein sequence ID" value="OQB41914.1"/>
    <property type="molecule type" value="Genomic_DNA"/>
</dbReference>
<evidence type="ECO:0000313" key="1">
    <source>
        <dbReference type="EMBL" id="OQB41914.1"/>
    </source>
</evidence>
<name>A0A1V5ZQ04_9BACT</name>
<dbReference type="Proteomes" id="UP000485621">
    <property type="component" value="Unassembled WGS sequence"/>
</dbReference>
<reference evidence="1" key="1">
    <citation type="submission" date="2017-02" db="EMBL/GenBank/DDBJ databases">
        <title>Delving into the versatile metabolic prowess of the omnipresent phylum Bacteroidetes.</title>
        <authorList>
            <person name="Nobu M.K."/>
            <person name="Mei R."/>
            <person name="Narihiro T."/>
            <person name="Kuroda K."/>
            <person name="Liu W.-T."/>
        </authorList>
    </citation>
    <scope>NUCLEOTIDE SEQUENCE</scope>
    <source>
        <strain evidence="1">ADurb.Bin160</strain>
    </source>
</reference>
<comment type="caution">
    <text evidence="1">The sequence shown here is derived from an EMBL/GenBank/DDBJ whole genome shotgun (WGS) entry which is preliminary data.</text>
</comment>
<organism evidence="1">
    <name type="scientific">candidate division CPR1 bacterium ADurb.Bin160</name>
    <dbReference type="NCBI Taxonomy" id="1852826"/>
    <lineage>
        <taxon>Bacteria</taxon>
        <taxon>candidate division CPR1</taxon>
    </lineage>
</organism>
<dbReference type="AlphaFoldDB" id="A0A1V5ZQ04"/>
<protein>
    <submittedName>
        <fullName evidence="1">Uncharacterized protein</fullName>
    </submittedName>
</protein>
<gene>
    <name evidence="1" type="ORF">BWY04_00527</name>
</gene>
<sequence length="78" mass="9553">MFVDYVKVTIFSYFYKNHFTTQKYKKLRIRDPKDIAVSKAFTIGRREELKDYIDLYFILKEKVLSLDEMIKLAKEKYQ</sequence>
<accession>A0A1V5ZQ04</accession>
<proteinExistence type="predicted"/>